<evidence type="ECO:0000313" key="1">
    <source>
        <dbReference type="EMBL" id="KRT56953.1"/>
    </source>
</evidence>
<proteinExistence type="predicted"/>
<dbReference type="Proteomes" id="UP000051276">
    <property type="component" value="Unassembled WGS sequence"/>
</dbReference>
<sequence length="18" mass="1915">MAPCIALDFGSKQRSTSC</sequence>
<name>A0A0T5Z260_9GAMM</name>
<dbReference type="AlphaFoldDB" id="A0A0T5Z260"/>
<feature type="non-terminal residue" evidence="1">
    <location>
        <position position="18"/>
    </location>
</feature>
<evidence type="ECO:0000313" key="2">
    <source>
        <dbReference type="Proteomes" id="UP000051276"/>
    </source>
</evidence>
<accession>A0A0T5Z260</accession>
<dbReference type="EMBL" id="LMXI01000623">
    <property type="protein sequence ID" value="KRT56953.1"/>
    <property type="molecule type" value="Genomic_DNA"/>
</dbReference>
<comment type="caution">
    <text evidence="1">The sequence shown here is derived from an EMBL/GenBank/DDBJ whole genome shotgun (WGS) entry which is preliminary data.</text>
</comment>
<gene>
    <name evidence="1" type="ORF">Ga0076813_10711</name>
</gene>
<organism evidence="1 2">
    <name type="scientific">endosymbiont of Ridgeia piscesae</name>
    <dbReference type="NCBI Taxonomy" id="54398"/>
    <lineage>
        <taxon>Bacteria</taxon>
        <taxon>Pseudomonadati</taxon>
        <taxon>Pseudomonadota</taxon>
        <taxon>Gammaproteobacteria</taxon>
        <taxon>sulfur-oxidizing symbionts</taxon>
    </lineage>
</organism>
<protein>
    <submittedName>
        <fullName evidence="1">Uncharacterized protein</fullName>
    </submittedName>
</protein>
<reference evidence="1 2" key="1">
    <citation type="submission" date="2015-11" db="EMBL/GenBank/DDBJ databases">
        <title>The genome of Candidatus Endoriftia persephone in Ridgeia piscesae and population structure of the North Eastern Pacific vestimentiferan symbionts.</title>
        <authorList>
            <person name="Perez M."/>
            <person name="Juniper K.S."/>
        </authorList>
    </citation>
    <scope>NUCLEOTIDE SEQUENCE [LARGE SCALE GENOMIC DNA]</scope>
    <source>
        <strain evidence="1">Ind10</strain>
    </source>
</reference>